<comment type="similarity">
    <text evidence="1">Belongs to the fasciclin-like AGP family.</text>
</comment>
<feature type="signal peptide" evidence="2">
    <location>
        <begin position="1"/>
        <end position="21"/>
    </location>
</feature>
<dbReference type="AlphaFoldDB" id="A0ABD1G9Q1"/>
<dbReference type="Proteomes" id="UP001567538">
    <property type="component" value="Unassembled WGS sequence"/>
</dbReference>
<dbReference type="PANTHER" id="PTHR33985">
    <property type="entry name" value="OS02G0491300 PROTEIN-RELATED"/>
    <property type="match status" value="1"/>
</dbReference>
<dbReference type="InterPro" id="IPR052806">
    <property type="entry name" value="Fasciclin-like_AGP"/>
</dbReference>
<dbReference type="PROSITE" id="PS50213">
    <property type="entry name" value="FAS1"/>
    <property type="match status" value="1"/>
</dbReference>
<dbReference type="FunFam" id="2.30.180.10:FF:000046">
    <property type="entry name" value="Fasciclin-like arabinogalactan family protein"/>
    <property type="match status" value="1"/>
</dbReference>
<dbReference type="InterPro" id="IPR000782">
    <property type="entry name" value="FAS1_domain"/>
</dbReference>
<feature type="domain" description="FAS1" evidence="3">
    <location>
        <begin position="30"/>
        <end position="171"/>
    </location>
</feature>
<protein>
    <submittedName>
        <fullName evidence="4">Fasciclin-like arabinogalactan protein 19</fullName>
    </submittedName>
</protein>
<dbReference type="InterPro" id="IPR036378">
    <property type="entry name" value="FAS1_dom_sf"/>
</dbReference>
<keyword evidence="2" id="KW-0732">Signal</keyword>
<reference evidence="4 5" key="1">
    <citation type="submission" date="2024-06" db="EMBL/GenBank/DDBJ databases">
        <title>A chromosome level genome sequence of Diviner's sage (Salvia divinorum).</title>
        <authorList>
            <person name="Ford S.A."/>
            <person name="Ro D.-K."/>
            <person name="Ness R.W."/>
            <person name="Phillips M.A."/>
        </authorList>
    </citation>
    <scope>NUCLEOTIDE SEQUENCE [LARGE SCALE GENOMIC DNA]</scope>
    <source>
        <strain evidence="4">SAF-2024a</strain>
        <tissue evidence="4">Leaf</tissue>
    </source>
</reference>
<dbReference type="Gene3D" id="2.30.180.10">
    <property type="entry name" value="FAS1 domain"/>
    <property type="match status" value="1"/>
</dbReference>
<dbReference type="SUPFAM" id="SSF82153">
    <property type="entry name" value="FAS1 domain"/>
    <property type="match status" value="1"/>
</dbReference>
<evidence type="ECO:0000256" key="2">
    <source>
        <dbReference type="SAM" id="SignalP"/>
    </source>
</evidence>
<proteinExistence type="inferred from homology"/>
<dbReference type="PANTHER" id="PTHR33985:SF15">
    <property type="entry name" value="FASCICLIN-LIKE ARABINOGALACTAN PROTEIN 19"/>
    <property type="match status" value="1"/>
</dbReference>
<feature type="chain" id="PRO_5044761355" evidence="2">
    <location>
        <begin position="22"/>
        <end position="253"/>
    </location>
</feature>
<evidence type="ECO:0000259" key="3">
    <source>
        <dbReference type="PROSITE" id="PS50213"/>
    </source>
</evidence>
<dbReference type="SMART" id="SM00554">
    <property type="entry name" value="FAS1"/>
    <property type="match status" value="1"/>
</dbReference>
<organism evidence="4 5">
    <name type="scientific">Salvia divinorum</name>
    <name type="common">Maria pastora</name>
    <name type="synonym">Diviner's sage</name>
    <dbReference type="NCBI Taxonomy" id="28513"/>
    <lineage>
        <taxon>Eukaryota</taxon>
        <taxon>Viridiplantae</taxon>
        <taxon>Streptophyta</taxon>
        <taxon>Embryophyta</taxon>
        <taxon>Tracheophyta</taxon>
        <taxon>Spermatophyta</taxon>
        <taxon>Magnoliopsida</taxon>
        <taxon>eudicotyledons</taxon>
        <taxon>Gunneridae</taxon>
        <taxon>Pentapetalae</taxon>
        <taxon>asterids</taxon>
        <taxon>lamiids</taxon>
        <taxon>Lamiales</taxon>
        <taxon>Lamiaceae</taxon>
        <taxon>Nepetoideae</taxon>
        <taxon>Mentheae</taxon>
        <taxon>Salviinae</taxon>
        <taxon>Salvia</taxon>
        <taxon>Salvia subgen. Calosphace</taxon>
    </lineage>
</organism>
<keyword evidence="5" id="KW-1185">Reference proteome</keyword>
<evidence type="ECO:0000313" key="5">
    <source>
        <dbReference type="Proteomes" id="UP001567538"/>
    </source>
</evidence>
<dbReference type="Pfam" id="PF02469">
    <property type="entry name" value="Fasciclin"/>
    <property type="match status" value="1"/>
</dbReference>
<dbReference type="EMBL" id="JBEAFC010000009">
    <property type="protein sequence ID" value="KAL1540850.1"/>
    <property type="molecule type" value="Genomic_DNA"/>
</dbReference>
<evidence type="ECO:0000256" key="1">
    <source>
        <dbReference type="ARBA" id="ARBA00007843"/>
    </source>
</evidence>
<accession>A0ABD1G9Q1</accession>
<gene>
    <name evidence="4" type="ORF">AAHA92_25142</name>
</gene>
<comment type="caution">
    <text evidence="4">The sequence shown here is derived from an EMBL/GenBank/DDBJ whole genome shotgun (WGS) entry which is preliminary data.</text>
</comment>
<evidence type="ECO:0000313" key="4">
    <source>
        <dbReference type="EMBL" id="KAL1540850.1"/>
    </source>
</evidence>
<name>A0ABD1G9Q1_SALDI</name>
<sequence>MAPPPRYSSAVLFLLLLSASAADPPTKSQEFDDMLQSLRNYGYSLFTNALATSDLSYELLVAAAATNFTLFAPRDELLYALDMATGAAVYVSTLRYHVVPKRHTFADLKNLSAPFLDTLLPEYSILIGKFRDVHVSTDRASIGLIVDGVRVAYPDLFVGSRMAVHGIDGILLTGLNLSRDLGADYISPAPALDGNIPAPNPPTSPFIGGNDVSAATVASHFDWDATPPGTKLLERGLMKGRRRYRRRKVLGDL</sequence>